<dbReference type="Proteomes" id="UP000732298">
    <property type="component" value="Unassembled WGS sequence"/>
</dbReference>
<organism evidence="2 3">
    <name type="scientific">Candidatus Iainarchaeum sp</name>
    <dbReference type="NCBI Taxonomy" id="3101447"/>
    <lineage>
        <taxon>Archaea</taxon>
        <taxon>Candidatus Iainarchaeota</taxon>
        <taxon>Candidatus Iainarchaeia</taxon>
        <taxon>Candidatus Iainarchaeales</taxon>
        <taxon>Candidatus Iainarchaeaceae</taxon>
        <taxon>Candidatus Iainarchaeum</taxon>
    </lineage>
</organism>
<proteinExistence type="predicted"/>
<accession>A0A8T3YLF6</accession>
<protein>
    <submittedName>
        <fullName evidence="2">Class III signal peptide-containing protein</fullName>
    </submittedName>
</protein>
<name>A0A8T3YLF6_9ARCH</name>
<feature type="transmembrane region" description="Helical" evidence="1">
    <location>
        <begin position="12"/>
        <end position="33"/>
    </location>
</feature>
<comment type="caution">
    <text evidence="2">The sequence shown here is derived from an EMBL/GenBank/DDBJ whole genome shotgun (WGS) entry which is preliminary data.</text>
</comment>
<dbReference type="AlphaFoldDB" id="A0A8T3YLF6"/>
<evidence type="ECO:0000313" key="2">
    <source>
        <dbReference type="EMBL" id="MBI4210520.1"/>
    </source>
</evidence>
<dbReference type="EMBL" id="JACQPB010000034">
    <property type="protein sequence ID" value="MBI4210520.1"/>
    <property type="molecule type" value="Genomic_DNA"/>
</dbReference>
<keyword evidence="1" id="KW-1133">Transmembrane helix</keyword>
<keyword evidence="1" id="KW-0812">Transmembrane</keyword>
<gene>
    <name evidence="2" type="ORF">HY544_03380</name>
</gene>
<keyword evidence="1" id="KW-0472">Membrane</keyword>
<sequence length="138" mass="13778">MVMKNKGQGALEYLLLIGGAIVVAVIVIVLLLGTGQSGSAQTNLSVAASLCSNEASIDTDAANTCAKETANLQSTPDDGRDAITGVTPTGAARRVAVGQTCFNCQGGAKSGCTAIVTPSGTGHAEGQFWNGTNTTTCT</sequence>
<reference evidence="2" key="1">
    <citation type="submission" date="2020-07" db="EMBL/GenBank/DDBJ databases">
        <title>Huge and variable diversity of episymbiotic CPR bacteria and DPANN archaea in groundwater ecosystems.</title>
        <authorList>
            <person name="He C.Y."/>
            <person name="Keren R."/>
            <person name="Whittaker M."/>
            <person name="Farag I.F."/>
            <person name="Doudna J."/>
            <person name="Cate J.H.D."/>
            <person name="Banfield J.F."/>
        </authorList>
    </citation>
    <scope>NUCLEOTIDE SEQUENCE</scope>
    <source>
        <strain evidence="2">NC_groundwater_1296_Ag_S-0.2um_52_80</strain>
    </source>
</reference>
<evidence type="ECO:0000256" key="1">
    <source>
        <dbReference type="SAM" id="Phobius"/>
    </source>
</evidence>
<dbReference type="Pfam" id="PF04021">
    <property type="entry name" value="Class_IIIsignal"/>
    <property type="match status" value="1"/>
</dbReference>
<evidence type="ECO:0000313" key="3">
    <source>
        <dbReference type="Proteomes" id="UP000732298"/>
    </source>
</evidence>
<dbReference type="InterPro" id="IPR007166">
    <property type="entry name" value="Class3_signal_pept_motif"/>
</dbReference>